<keyword evidence="2" id="KW-1185">Reference proteome</keyword>
<dbReference type="Gene3D" id="2.60.120.260">
    <property type="entry name" value="Galactose-binding domain-like"/>
    <property type="match status" value="1"/>
</dbReference>
<sequence>MPPGAYTMASAHLPFVSNSAEGLVNLALHGTATQSATEFDGEASRAIDGNTNGDY</sequence>
<dbReference type="AlphaFoldDB" id="K0TIA8"/>
<dbReference type="SUPFAM" id="SSF49785">
    <property type="entry name" value="Galactose-binding domain-like"/>
    <property type="match status" value="1"/>
</dbReference>
<reference evidence="1 2" key="1">
    <citation type="journal article" date="2012" name="Genome Biol.">
        <title>Genome and low-iron response of an oceanic diatom adapted to chronic iron limitation.</title>
        <authorList>
            <person name="Lommer M."/>
            <person name="Specht M."/>
            <person name="Roy A.S."/>
            <person name="Kraemer L."/>
            <person name="Andreson R."/>
            <person name="Gutowska M.A."/>
            <person name="Wolf J."/>
            <person name="Bergner S.V."/>
            <person name="Schilhabel M.B."/>
            <person name="Klostermeier U.C."/>
            <person name="Beiko R.G."/>
            <person name="Rosenstiel P."/>
            <person name="Hippler M."/>
            <person name="Laroche J."/>
        </authorList>
    </citation>
    <scope>NUCLEOTIDE SEQUENCE [LARGE SCALE GENOMIC DNA]</scope>
    <source>
        <strain evidence="1 2">CCMP1005</strain>
    </source>
</reference>
<feature type="non-terminal residue" evidence="1">
    <location>
        <position position="55"/>
    </location>
</feature>
<gene>
    <name evidence="1" type="ORF">THAOC_01492</name>
</gene>
<dbReference type="InterPro" id="IPR008979">
    <property type="entry name" value="Galactose-bd-like_sf"/>
</dbReference>
<name>K0TIA8_THAOC</name>
<dbReference type="Proteomes" id="UP000266841">
    <property type="component" value="Unassembled WGS sequence"/>
</dbReference>
<evidence type="ECO:0000313" key="1">
    <source>
        <dbReference type="EMBL" id="EJK76729.1"/>
    </source>
</evidence>
<comment type="caution">
    <text evidence="1">The sequence shown here is derived from an EMBL/GenBank/DDBJ whole genome shotgun (WGS) entry which is preliminary data.</text>
</comment>
<protein>
    <submittedName>
        <fullName evidence="1">Uncharacterized protein</fullName>
    </submittedName>
</protein>
<dbReference type="EMBL" id="AGNL01001770">
    <property type="protein sequence ID" value="EJK76729.1"/>
    <property type="molecule type" value="Genomic_DNA"/>
</dbReference>
<organism evidence="1 2">
    <name type="scientific">Thalassiosira oceanica</name>
    <name type="common">Marine diatom</name>
    <dbReference type="NCBI Taxonomy" id="159749"/>
    <lineage>
        <taxon>Eukaryota</taxon>
        <taxon>Sar</taxon>
        <taxon>Stramenopiles</taxon>
        <taxon>Ochrophyta</taxon>
        <taxon>Bacillariophyta</taxon>
        <taxon>Coscinodiscophyceae</taxon>
        <taxon>Thalassiosirophycidae</taxon>
        <taxon>Thalassiosirales</taxon>
        <taxon>Thalassiosiraceae</taxon>
        <taxon>Thalassiosira</taxon>
    </lineage>
</organism>
<dbReference type="OrthoDB" id="547680at2759"/>
<proteinExistence type="predicted"/>
<evidence type="ECO:0000313" key="2">
    <source>
        <dbReference type="Proteomes" id="UP000266841"/>
    </source>
</evidence>
<accession>K0TIA8</accession>